<dbReference type="SUPFAM" id="SSF103473">
    <property type="entry name" value="MFS general substrate transporter"/>
    <property type="match status" value="1"/>
</dbReference>
<feature type="transmembrane region" description="Helical" evidence="8">
    <location>
        <begin position="232"/>
        <end position="248"/>
    </location>
</feature>
<dbReference type="PROSITE" id="PS50850">
    <property type="entry name" value="MFS"/>
    <property type="match status" value="1"/>
</dbReference>
<protein>
    <submittedName>
        <fullName evidence="10">DHA2 family efflux MFS transporter permease subunit</fullName>
    </submittedName>
</protein>
<dbReference type="InterPro" id="IPR004638">
    <property type="entry name" value="EmrB-like"/>
</dbReference>
<dbReference type="EMBL" id="QWEC01000231">
    <property type="protein sequence ID" value="RII96131.1"/>
    <property type="molecule type" value="Genomic_DNA"/>
</dbReference>
<evidence type="ECO:0000256" key="7">
    <source>
        <dbReference type="SAM" id="MobiDB-lite"/>
    </source>
</evidence>
<dbReference type="AlphaFoldDB" id="A0A399NQJ9"/>
<proteinExistence type="predicted"/>
<dbReference type="RefSeq" id="WP_043583034.1">
    <property type="nucleotide sequence ID" value="NZ_QWEC01000231.1"/>
</dbReference>
<sequence>MSRDLAERPPRGVVLAVTAASLPMFMAALDSLVMTFALPIIKQDLDATVEQLQWFVNSYSVVFTAFMLPVAALGDRIGRRRVFLAGVALFTLASMGAALSTSSDMLIAMRALQGLGAAGIVPLSLALVSASTTPKARPIAIGVWGGVNGLGIAAGPIIGGAVVEGFTWPGIFWLNVPIGVVTIALVALALRESKGTGLGFDGAGSVLGIVFTLPLIWAVVEGEERGWSAPEIIGAFAVSAAGLAAFIWHEHRSPRAFLPLRFFRERAFALANVGGLLFSAGVFGAIFLLSQFLQVSMGYGALEAGLRAAPWTLAPMVVAPLSGFIVQRFGVKPVLITGLALQAGAILVIASVVEAQTEYGTVVIPMVVAGIGMGLTLAPLANAVLMGRRDSEHGIASSVNSTLRQLGMAVGIALATAIFVGNGDYLPGQPFVDGMRPALITCGIITGVGAIAMFALPRTARSAAAPTPSSTGGDAVADPARPARAGATV</sequence>
<evidence type="ECO:0000256" key="8">
    <source>
        <dbReference type="SAM" id="Phobius"/>
    </source>
</evidence>
<feature type="transmembrane region" description="Helical" evidence="8">
    <location>
        <begin position="333"/>
        <end position="353"/>
    </location>
</feature>
<organism evidence="10 11">
    <name type="scientific">Clavibacter michiganensis</name>
    <dbReference type="NCBI Taxonomy" id="28447"/>
    <lineage>
        <taxon>Bacteria</taxon>
        <taxon>Bacillati</taxon>
        <taxon>Actinomycetota</taxon>
        <taxon>Actinomycetes</taxon>
        <taxon>Micrococcales</taxon>
        <taxon>Microbacteriaceae</taxon>
        <taxon>Clavibacter</taxon>
    </lineage>
</organism>
<evidence type="ECO:0000256" key="6">
    <source>
        <dbReference type="ARBA" id="ARBA00023136"/>
    </source>
</evidence>
<feature type="transmembrane region" description="Helical" evidence="8">
    <location>
        <begin position="52"/>
        <end position="70"/>
    </location>
</feature>
<comment type="subcellular location">
    <subcellularLocation>
        <location evidence="1">Cell membrane</location>
        <topology evidence="1">Multi-pass membrane protein</topology>
    </subcellularLocation>
</comment>
<keyword evidence="3" id="KW-1003">Cell membrane</keyword>
<dbReference type="PANTHER" id="PTHR42718">
    <property type="entry name" value="MAJOR FACILITATOR SUPERFAMILY MULTIDRUG TRANSPORTER MFSC"/>
    <property type="match status" value="1"/>
</dbReference>
<reference evidence="10 11" key="1">
    <citation type="submission" date="2018-08" db="EMBL/GenBank/DDBJ databases">
        <title>Genome Sequence of Clavibacter michiganensis Subspecies type strains, and the Atypical Peach-Colored Strains Isolated from Tomato.</title>
        <authorList>
            <person name="Osdaghi E."/>
            <person name="Portier P."/>
            <person name="Briand M."/>
            <person name="Jacques M.-A."/>
        </authorList>
    </citation>
    <scope>NUCLEOTIDE SEQUENCE [LARGE SCALE GENOMIC DNA]</scope>
    <source>
        <strain evidence="10 11">CFBP 7493</strain>
    </source>
</reference>
<feature type="transmembrane region" description="Helical" evidence="8">
    <location>
        <begin position="12"/>
        <end position="40"/>
    </location>
</feature>
<evidence type="ECO:0000313" key="11">
    <source>
        <dbReference type="Proteomes" id="UP000266298"/>
    </source>
</evidence>
<evidence type="ECO:0000256" key="5">
    <source>
        <dbReference type="ARBA" id="ARBA00022989"/>
    </source>
</evidence>
<dbReference type="Proteomes" id="UP000266298">
    <property type="component" value="Unassembled WGS sequence"/>
</dbReference>
<evidence type="ECO:0000256" key="1">
    <source>
        <dbReference type="ARBA" id="ARBA00004651"/>
    </source>
</evidence>
<dbReference type="PANTHER" id="PTHR42718:SF42">
    <property type="entry name" value="EXPORT PROTEIN"/>
    <property type="match status" value="1"/>
</dbReference>
<dbReference type="Gene3D" id="1.20.1720.10">
    <property type="entry name" value="Multidrug resistance protein D"/>
    <property type="match status" value="1"/>
</dbReference>
<dbReference type="InterPro" id="IPR036259">
    <property type="entry name" value="MFS_trans_sf"/>
</dbReference>
<feature type="transmembrane region" description="Helical" evidence="8">
    <location>
        <begin position="269"/>
        <end position="288"/>
    </location>
</feature>
<dbReference type="Gene3D" id="1.20.1250.20">
    <property type="entry name" value="MFS general substrate transporter like domains"/>
    <property type="match status" value="1"/>
</dbReference>
<keyword evidence="2" id="KW-0813">Transport</keyword>
<evidence type="ECO:0000256" key="3">
    <source>
        <dbReference type="ARBA" id="ARBA00022475"/>
    </source>
</evidence>
<keyword evidence="5 8" id="KW-1133">Transmembrane helix</keyword>
<feature type="transmembrane region" description="Helical" evidence="8">
    <location>
        <begin position="139"/>
        <end position="158"/>
    </location>
</feature>
<keyword evidence="4 8" id="KW-0812">Transmembrane</keyword>
<name>A0A399NQJ9_9MICO</name>
<feature type="transmembrane region" description="Helical" evidence="8">
    <location>
        <begin position="82"/>
        <end position="101"/>
    </location>
</feature>
<evidence type="ECO:0000256" key="4">
    <source>
        <dbReference type="ARBA" id="ARBA00022692"/>
    </source>
</evidence>
<accession>A0A399NQJ9</accession>
<dbReference type="GO" id="GO:0005886">
    <property type="term" value="C:plasma membrane"/>
    <property type="evidence" value="ECO:0007669"/>
    <property type="project" value="UniProtKB-SubCell"/>
</dbReference>
<feature type="transmembrane region" description="Helical" evidence="8">
    <location>
        <begin position="202"/>
        <end position="220"/>
    </location>
</feature>
<feature type="region of interest" description="Disordered" evidence="7">
    <location>
        <begin position="463"/>
        <end position="489"/>
    </location>
</feature>
<dbReference type="CDD" id="cd17321">
    <property type="entry name" value="MFS_MMR_MDR_like"/>
    <property type="match status" value="1"/>
</dbReference>
<dbReference type="PRINTS" id="PR01036">
    <property type="entry name" value="TCRTETB"/>
</dbReference>
<feature type="transmembrane region" description="Helical" evidence="8">
    <location>
        <begin position="438"/>
        <end position="456"/>
    </location>
</feature>
<dbReference type="Pfam" id="PF07690">
    <property type="entry name" value="MFS_1"/>
    <property type="match status" value="1"/>
</dbReference>
<feature type="transmembrane region" description="Helical" evidence="8">
    <location>
        <begin position="170"/>
        <end position="190"/>
    </location>
</feature>
<feature type="transmembrane region" description="Helical" evidence="8">
    <location>
        <begin position="308"/>
        <end position="326"/>
    </location>
</feature>
<dbReference type="InterPro" id="IPR020846">
    <property type="entry name" value="MFS_dom"/>
</dbReference>
<gene>
    <name evidence="10" type="ORF">DZF96_12555</name>
</gene>
<feature type="transmembrane region" description="Helical" evidence="8">
    <location>
        <begin position="406"/>
        <end position="426"/>
    </location>
</feature>
<feature type="domain" description="Major facilitator superfamily (MFS) profile" evidence="9">
    <location>
        <begin position="16"/>
        <end position="461"/>
    </location>
</feature>
<dbReference type="NCBIfam" id="TIGR00711">
    <property type="entry name" value="efflux_EmrB"/>
    <property type="match status" value="1"/>
</dbReference>
<keyword evidence="6 8" id="KW-0472">Membrane</keyword>
<dbReference type="InterPro" id="IPR011701">
    <property type="entry name" value="MFS"/>
</dbReference>
<evidence type="ECO:0000313" key="10">
    <source>
        <dbReference type="EMBL" id="RII96131.1"/>
    </source>
</evidence>
<evidence type="ECO:0000259" key="9">
    <source>
        <dbReference type="PROSITE" id="PS50850"/>
    </source>
</evidence>
<comment type="caution">
    <text evidence="10">The sequence shown here is derived from an EMBL/GenBank/DDBJ whole genome shotgun (WGS) entry which is preliminary data.</text>
</comment>
<evidence type="ECO:0000256" key="2">
    <source>
        <dbReference type="ARBA" id="ARBA00022448"/>
    </source>
</evidence>
<dbReference type="GO" id="GO:0022857">
    <property type="term" value="F:transmembrane transporter activity"/>
    <property type="evidence" value="ECO:0007669"/>
    <property type="project" value="InterPro"/>
</dbReference>
<feature type="transmembrane region" description="Helical" evidence="8">
    <location>
        <begin position="107"/>
        <end position="127"/>
    </location>
</feature>
<feature type="transmembrane region" description="Helical" evidence="8">
    <location>
        <begin position="359"/>
        <end position="385"/>
    </location>
</feature>